<dbReference type="Gene3D" id="1.20.1280.50">
    <property type="match status" value="1"/>
</dbReference>
<name>J3NEU4_ORYBR</name>
<dbReference type="PANTHER" id="PTHR44586:SF10">
    <property type="entry name" value="DUF295 DOMAIN-CONTAINING PROTEIN"/>
    <property type="match status" value="1"/>
</dbReference>
<sequence>MSPAIWSDMLFDLLATVFHTFRDPADLIRCGAVCHSWRPAAASVRDRHPLLSARPPSSCLVYAVSGEGQGDRSRAATIFSLDGGRTYEVTLPAEPPIRNRFWLGSSHGWIITADADSAEVRLVNPVTGQQIDSLPPVDTIEHVRRCQSADYDYEIVQYNWTMAQRHDNPPTEAKAGELAGYLHHRAFLSSDPSSDAAAGCCTVVLLHRPRYELSFARLGIDERWAWVRLPDSDFYTDVFYNDGDGMFYALTHQAGIHAYDFSGGPSAVRRTIVLANQIYGIIHTETKYLVRAPGGGGGWLQVWKMMEPVRGADGAMTHMFETVWIKLYRVDLAAQRLEETATLGDGGHALFIGCNQPFWVPAAGDGVLPNRIYYTDNGEDYALLHPEGPRDIGVYSVADGSFSPLCPAQPWLTCPLPTWIVPSFGYYRQVSNVGDEGKQFLAYE</sequence>
<dbReference type="Gramene" id="OB12G25020.1">
    <property type="protein sequence ID" value="OB12G25020.1"/>
    <property type="gene ID" value="OB12G25020"/>
</dbReference>
<reference evidence="2" key="2">
    <citation type="submission" date="2013-04" db="UniProtKB">
        <authorList>
            <consortium name="EnsemblPlants"/>
        </authorList>
    </citation>
    <scope>IDENTIFICATION</scope>
</reference>
<reference evidence="2" key="1">
    <citation type="journal article" date="2013" name="Nat. Commun.">
        <title>Whole-genome sequencing of Oryza brachyantha reveals mechanisms underlying Oryza genome evolution.</title>
        <authorList>
            <person name="Chen J."/>
            <person name="Huang Q."/>
            <person name="Gao D."/>
            <person name="Wang J."/>
            <person name="Lang Y."/>
            <person name="Liu T."/>
            <person name="Li B."/>
            <person name="Bai Z."/>
            <person name="Luis Goicoechea J."/>
            <person name="Liang C."/>
            <person name="Chen C."/>
            <person name="Zhang W."/>
            <person name="Sun S."/>
            <person name="Liao Y."/>
            <person name="Zhang X."/>
            <person name="Yang L."/>
            <person name="Song C."/>
            <person name="Wang M."/>
            <person name="Shi J."/>
            <person name="Liu G."/>
            <person name="Liu J."/>
            <person name="Zhou H."/>
            <person name="Zhou W."/>
            <person name="Yu Q."/>
            <person name="An N."/>
            <person name="Chen Y."/>
            <person name="Cai Q."/>
            <person name="Wang B."/>
            <person name="Liu B."/>
            <person name="Min J."/>
            <person name="Huang Y."/>
            <person name="Wu H."/>
            <person name="Li Z."/>
            <person name="Zhang Y."/>
            <person name="Yin Y."/>
            <person name="Song W."/>
            <person name="Jiang J."/>
            <person name="Jackson S.A."/>
            <person name="Wing R.A."/>
            <person name="Wang J."/>
            <person name="Chen M."/>
        </authorList>
    </citation>
    <scope>NUCLEOTIDE SEQUENCE [LARGE SCALE GENOMIC DNA]</scope>
    <source>
        <strain evidence="2">cv. IRGC 101232</strain>
    </source>
</reference>
<evidence type="ECO:0000259" key="1">
    <source>
        <dbReference type="Pfam" id="PF03478"/>
    </source>
</evidence>
<dbReference type="SUPFAM" id="SSF81383">
    <property type="entry name" value="F-box domain"/>
    <property type="match status" value="1"/>
</dbReference>
<feature type="domain" description="KIB1-4 beta-propeller" evidence="1">
    <location>
        <begin position="79"/>
        <end position="396"/>
    </location>
</feature>
<dbReference type="OMA" id="GVVCRSM"/>
<dbReference type="EnsemblPlants" id="OB12G25020.1">
    <property type="protein sequence ID" value="OB12G25020.1"/>
    <property type="gene ID" value="OB12G25020"/>
</dbReference>
<dbReference type="Proteomes" id="UP000006038">
    <property type="component" value="Chromosome 12"/>
</dbReference>
<organism evidence="2">
    <name type="scientific">Oryza brachyantha</name>
    <name type="common">malo sina</name>
    <dbReference type="NCBI Taxonomy" id="4533"/>
    <lineage>
        <taxon>Eukaryota</taxon>
        <taxon>Viridiplantae</taxon>
        <taxon>Streptophyta</taxon>
        <taxon>Embryophyta</taxon>
        <taxon>Tracheophyta</taxon>
        <taxon>Spermatophyta</taxon>
        <taxon>Magnoliopsida</taxon>
        <taxon>Liliopsida</taxon>
        <taxon>Poales</taxon>
        <taxon>Poaceae</taxon>
        <taxon>BOP clade</taxon>
        <taxon>Oryzoideae</taxon>
        <taxon>Oryzeae</taxon>
        <taxon>Oryzinae</taxon>
        <taxon>Oryza</taxon>
    </lineage>
</organism>
<dbReference type="AlphaFoldDB" id="J3NEU4"/>
<dbReference type="STRING" id="4533.J3NEU4"/>
<evidence type="ECO:0000313" key="2">
    <source>
        <dbReference type="EnsemblPlants" id="OB12G25020.1"/>
    </source>
</evidence>
<dbReference type="InterPro" id="IPR036047">
    <property type="entry name" value="F-box-like_dom_sf"/>
</dbReference>
<dbReference type="InterPro" id="IPR011044">
    <property type="entry name" value="Quino_amine_DH_bsu"/>
</dbReference>
<dbReference type="InterPro" id="IPR005174">
    <property type="entry name" value="KIB1-4_b-propeller"/>
</dbReference>
<dbReference type="PANTHER" id="PTHR44586">
    <property type="entry name" value="F-BOX DOMAIN CONTAINING PROTEIN, EXPRESSED"/>
    <property type="match status" value="1"/>
</dbReference>
<evidence type="ECO:0000313" key="3">
    <source>
        <dbReference type="Proteomes" id="UP000006038"/>
    </source>
</evidence>
<accession>J3NEU4</accession>
<dbReference type="Pfam" id="PF03478">
    <property type="entry name" value="Beta-prop_KIB1-4"/>
    <property type="match status" value="1"/>
</dbReference>
<dbReference type="eggNOG" id="ENOG502RRRW">
    <property type="taxonomic scope" value="Eukaryota"/>
</dbReference>
<keyword evidence="3" id="KW-1185">Reference proteome</keyword>
<dbReference type="HOGENOM" id="CLU_019286_0_0_1"/>
<proteinExistence type="predicted"/>
<dbReference type="SUPFAM" id="SSF50969">
    <property type="entry name" value="YVTN repeat-like/Quinoprotein amine dehydrogenase"/>
    <property type="match status" value="1"/>
</dbReference>
<protein>
    <recommendedName>
        <fullName evidence="1">KIB1-4 beta-propeller domain-containing protein</fullName>
    </recommendedName>
</protein>